<evidence type="ECO:0000256" key="2">
    <source>
        <dbReference type="ARBA" id="ARBA00022512"/>
    </source>
</evidence>
<dbReference type="InterPro" id="IPR013783">
    <property type="entry name" value="Ig-like_fold"/>
</dbReference>
<evidence type="ECO:0000313" key="12">
    <source>
        <dbReference type="Proteomes" id="UP000004070"/>
    </source>
</evidence>
<dbReference type="Pfam" id="PF17802">
    <property type="entry name" value="SpaA"/>
    <property type="match status" value="1"/>
</dbReference>
<dbReference type="Pfam" id="PF05738">
    <property type="entry name" value="Cna_B"/>
    <property type="match status" value="1"/>
</dbReference>
<dbReference type="Gene3D" id="2.60.40.10">
    <property type="entry name" value="Immunoglobulins"/>
    <property type="match status" value="1"/>
</dbReference>
<dbReference type="GO" id="GO:0005975">
    <property type="term" value="P:carbohydrate metabolic process"/>
    <property type="evidence" value="ECO:0007669"/>
    <property type="project" value="UniProtKB-ARBA"/>
</dbReference>
<name>B9CNF3_LANR4</name>
<comment type="subcellular location">
    <subcellularLocation>
        <location evidence="1">Secreted</location>
        <location evidence="1">Cell wall</location>
        <topology evidence="1">Peptidoglycan-anchor</topology>
    </subcellularLocation>
</comment>
<feature type="domain" description="SpaA-like prealbumin fold" evidence="9">
    <location>
        <begin position="390"/>
        <end position="472"/>
    </location>
</feature>
<evidence type="ECO:0000259" key="7">
    <source>
        <dbReference type="Pfam" id="PF05737"/>
    </source>
</evidence>
<evidence type="ECO:0000313" key="11">
    <source>
        <dbReference type="EMBL" id="EEE16770.1"/>
    </source>
</evidence>
<sequence length="527" mass="57115">MNGSEAKDQETQEEQVKTVPEDKQSSSSEQQVSEDGANQDINGTRAGPSSREDIETTTEQNFSSNLIAPVTLMSAVAAPKVVDVNITNFEIQTVDHKKADTLFHSDTFLLKMDWNATGHGTDLHEGDYFDIDLPNNMKFPSGTTARDFDITDDNGNVIAHAHVTPGPNDTGGKVHVTFGKGVENKYNVKGSINLAARFDETKIKKDQENKFDITVNGNVAGHSHTATTGVNINGSKPIQEEYLTKWGQGTSDKTKAEWWSRINFSKASLTNAVVTDSLGSSGMTYIKDSFILRKVVYDKMGDDTSVLEEYKANDLINSGKLKFSADMTSFTLSLGNTSDQYRLIYRTTYVPGTVLKNHMKLDSDQKQKEVVATHQSAESGGSASGDLASKIKLVKVDEDGTTPLKDAVFTVTKPDGSTFELTTGADGTVTSGVLVQGTYKVKEKTAPKGYELGTDEYTLQVTPTGGAIQKVTNKPTKISLPVKKSWIGPKVGPVTVHLLADGVDTGKTVTLDEASGWKGQFDNLRKC</sequence>
<dbReference type="SUPFAM" id="SSF49478">
    <property type="entry name" value="Cna protein B-type domain"/>
    <property type="match status" value="2"/>
</dbReference>
<feature type="domain" description="SDR-like Ig" evidence="10">
    <location>
        <begin position="106"/>
        <end position="207"/>
    </location>
</feature>
<dbReference type="AlphaFoldDB" id="B9CNF3"/>
<keyword evidence="3" id="KW-0964">Secreted</keyword>
<dbReference type="Gene3D" id="2.60.40.740">
    <property type="match status" value="1"/>
</dbReference>
<evidence type="ECO:0000256" key="1">
    <source>
        <dbReference type="ARBA" id="ARBA00004168"/>
    </source>
</evidence>
<evidence type="ECO:0000259" key="8">
    <source>
        <dbReference type="Pfam" id="PF05738"/>
    </source>
</evidence>
<feature type="region of interest" description="Disordered" evidence="6">
    <location>
        <begin position="1"/>
        <end position="58"/>
    </location>
</feature>
<keyword evidence="5" id="KW-0572">Peptidoglycan-anchor</keyword>
<gene>
    <name evidence="11" type="ORF">ATORI0001_0001</name>
</gene>
<dbReference type="GO" id="GO:0007155">
    <property type="term" value="P:cell adhesion"/>
    <property type="evidence" value="ECO:0007669"/>
    <property type="project" value="InterPro"/>
</dbReference>
<evidence type="ECO:0000259" key="10">
    <source>
        <dbReference type="Pfam" id="PF17961"/>
    </source>
</evidence>
<evidence type="ECO:0000256" key="3">
    <source>
        <dbReference type="ARBA" id="ARBA00022525"/>
    </source>
</evidence>
<dbReference type="Gene3D" id="2.60.40.1140">
    <property type="entry name" value="Collagen-binding surface protein Cna, B-type domain"/>
    <property type="match status" value="1"/>
</dbReference>
<dbReference type="Pfam" id="PF17961">
    <property type="entry name" value="Big_8"/>
    <property type="match status" value="1"/>
</dbReference>
<evidence type="ECO:0000259" key="9">
    <source>
        <dbReference type="Pfam" id="PF17802"/>
    </source>
</evidence>
<proteinExistence type="predicted"/>
<dbReference type="InterPro" id="IPR008456">
    <property type="entry name" value="Collagen-bd_dom"/>
</dbReference>
<dbReference type="Pfam" id="PF05737">
    <property type="entry name" value="Collagen_bind"/>
    <property type="match status" value="1"/>
</dbReference>
<evidence type="ECO:0000256" key="5">
    <source>
        <dbReference type="ARBA" id="ARBA00023088"/>
    </source>
</evidence>
<dbReference type="Proteomes" id="UP000004070">
    <property type="component" value="Unassembled WGS sequence"/>
</dbReference>
<dbReference type="SUPFAM" id="SSF49401">
    <property type="entry name" value="Bacterial adhesins"/>
    <property type="match status" value="2"/>
</dbReference>
<dbReference type="EMBL" id="ACFE01000004">
    <property type="protein sequence ID" value="EEE16770.1"/>
    <property type="molecule type" value="Genomic_DNA"/>
</dbReference>
<accession>B9CNF3</accession>
<feature type="compositionally biased region" description="Low complexity" evidence="6">
    <location>
        <begin position="25"/>
        <end position="34"/>
    </location>
</feature>
<feature type="domain" description="CNA-B" evidence="8">
    <location>
        <begin position="491"/>
        <end position="526"/>
    </location>
</feature>
<dbReference type="RefSeq" id="WP_003150161.1">
    <property type="nucleotide sequence ID" value="NZ_ACFE01000004.1"/>
</dbReference>
<reference evidence="11 12" key="1">
    <citation type="submission" date="2009-01" db="EMBL/GenBank/DDBJ databases">
        <authorList>
            <person name="Madupu R."/>
            <person name="Sebastian Y."/>
            <person name="Durkin A.S."/>
            <person name="Torralba M."/>
            <person name="Methe B."/>
            <person name="Sutton G.G."/>
            <person name="Strausberg R.L."/>
            <person name="Nelson K.E."/>
        </authorList>
    </citation>
    <scope>NUCLEOTIDE SEQUENCE [LARGE SCALE GENOMIC DNA]</scope>
    <source>
        <strain evidence="11 12">ATCC 49626</strain>
    </source>
</reference>
<dbReference type="InterPro" id="IPR011252">
    <property type="entry name" value="Fibrogen-bd_dom1"/>
</dbReference>
<dbReference type="InterPro" id="IPR041171">
    <property type="entry name" value="SDR_Ig"/>
</dbReference>
<dbReference type="Gene3D" id="2.60.40.1280">
    <property type="match status" value="1"/>
</dbReference>
<comment type="caution">
    <text evidence="11">The sequence shown here is derived from an EMBL/GenBank/DDBJ whole genome shotgun (WGS) entry which is preliminary data.</text>
</comment>
<evidence type="ECO:0000256" key="6">
    <source>
        <dbReference type="SAM" id="MobiDB-lite"/>
    </source>
</evidence>
<dbReference type="GO" id="GO:0005518">
    <property type="term" value="F:collagen binding"/>
    <property type="evidence" value="ECO:0007669"/>
    <property type="project" value="InterPro"/>
</dbReference>
<dbReference type="InterPro" id="IPR008454">
    <property type="entry name" value="Collagen-bd_Cna-like_B-typ_dom"/>
</dbReference>
<dbReference type="InterPro" id="IPR008966">
    <property type="entry name" value="Adhesion_dom_sf"/>
</dbReference>
<dbReference type="eggNOG" id="COG4932">
    <property type="taxonomic scope" value="Bacteria"/>
</dbReference>
<keyword evidence="4" id="KW-0732">Signal</keyword>
<organism evidence="11 12">
    <name type="scientific">Lancefieldella rimae (strain ATCC 49626 / DSM 7090 / CCUG 31168 / NBRC 15546 / VPI D140H-11A)</name>
    <name type="common">Atopobium rimae</name>
    <dbReference type="NCBI Taxonomy" id="553184"/>
    <lineage>
        <taxon>Bacteria</taxon>
        <taxon>Bacillati</taxon>
        <taxon>Actinomycetota</taxon>
        <taxon>Coriobacteriia</taxon>
        <taxon>Coriobacteriales</taxon>
        <taxon>Atopobiaceae</taxon>
        <taxon>Lancefieldella</taxon>
    </lineage>
</organism>
<protein>
    <submittedName>
        <fullName evidence="11">Cna protein B-type domain protein</fullName>
    </submittedName>
</protein>
<feature type="compositionally biased region" description="Basic and acidic residues" evidence="6">
    <location>
        <begin position="1"/>
        <end position="24"/>
    </location>
</feature>
<feature type="non-terminal residue" evidence="11">
    <location>
        <position position="527"/>
    </location>
</feature>
<keyword evidence="2" id="KW-0134">Cell wall</keyword>
<feature type="domain" description="Collagen binding" evidence="7">
    <location>
        <begin position="243"/>
        <end position="364"/>
    </location>
</feature>
<dbReference type="GeneID" id="84904991"/>
<dbReference type="InterPro" id="IPR041033">
    <property type="entry name" value="SpaA_PFL_dom_1"/>
</dbReference>
<evidence type="ECO:0000256" key="4">
    <source>
        <dbReference type="ARBA" id="ARBA00022729"/>
    </source>
</evidence>